<feature type="transmembrane region" description="Helical" evidence="1">
    <location>
        <begin position="274"/>
        <end position="295"/>
    </location>
</feature>
<dbReference type="Gene3D" id="3.60.21.10">
    <property type="match status" value="1"/>
</dbReference>
<feature type="transmembrane region" description="Helical" evidence="1">
    <location>
        <begin position="16"/>
        <end position="37"/>
    </location>
</feature>
<protein>
    <recommendedName>
        <fullName evidence="2">Calcineurin-like phosphoesterase domain-containing protein</fullName>
    </recommendedName>
</protein>
<feature type="domain" description="Calcineurin-like phosphoesterase" evidence="2">
    <location>
        <begin position="122"/>
        <end position="322"/>
    </location>
</feature>
<dbReference type="PANTHER" id="PTHR31302">
    <property type="entry name" value="TRANSMEMBRANE PROTEIN WITH METALLOPHOSPHOESTERASE DOMAIN-RELATED"/>
    <property type="match status" value="1"/>
</dbReference>
<keyword evidence="1" id="KW-0472">Membrane</keyword>
<dbReference type="InterPro" id="IPR029052">
    <property type="entry name" value="Metallo-depent_PP-like"/>
</dbReference>
<dbReference type="PANTHER" id="PTHR31302:SF30">
    <property type="entry name" value="CALCINEURIN-LIKE PHOSPHOESTERASE DOMAIN-CONTAINING PROTEIN"/>
    <property type="match status" value="1"/>
</dbReference>
<name>A0A3P6R6P8_CYLGO</name>
<dbReference type="InterPro" id="IPR004843">
    <property type="entry name" value="Calcineurin-like_PHP"/>
</dbReference>
<gene>
    <name evidence="3" type="ORF">CGOC_LOCUS4391</name>
</gene>
<dbReference type="AlphaFoldDB" id="A0A3P6R6P8"/>
<reference evidence="3 4" key="1">
    <citation type="submission" date="2018-11" db="EMBL/GenBank/DDBJ databases">
        <authorList>
            <consortium name="Pathogen Informatics"/>
        </authorList>
    </citation>
    <scope>NUCLEOTIDE SEQUENCE [LARGE SCALE GENOMIC DNA]</scope>
</reference>
<evidence type="ECO:0000313" key="4">
    <source>
        <dbReference type="Proteomes" id="UP000271889"/>
    </source>
</evidence>
<proteinExistence type="predicted"/>
<evidence type="ECO:0000256" key="1">
    <source>
        <dbReference type="SAM" id="Phobius"/>
    </source>
</evidence>
<keyword evidence="1" id="KW-1133">Transmembrane helix</keyword>
<organism evidence="3 4">
    <name type="scientific">Cylicostephanus goldi</name>
    <name type="common">Nematode worm</name>
    <dbReference type="NCBI Taxonomy" id="71465"/>
    <lineage>
        <taxon>Eukaryota</taxon>
        <taxon>Metazoa</taxon>
        <taxon>Ecdysozoa</taxon>
        <taxon>Nematoda</taxon>
        <taxon>Chromadorea</taxon>
        <taxon>Rhabditida</taxon>
        <taxon>Rhabditina</taxon>
        <taxon>Rhabditomorpha</taxon>
        <taxon>Strongyloidea</taxon>
        <taxon>Strongylidae</taxon>
        <taxon>Cylicostephanus</taxon>
    </lineage>
</organism>
<evidence type="ECO:0000313" key="3">
    <source>
        <dbReference type="EMBL" id="VDK58672.1"/>
    </source>
</evidence>
<dbReference type="GO" id="GO:0016787">
    <property type="term" value="F:hydrolase activity"/>
    <property type="evidence" value="ECO:0007669"/>
    <property type="project" value="InterPro"/>
</dbReference>
<sequence length="339" mass="38307">MFQFLFFDICALCSGIWTNLLGIVAGFFLVNCGLYVLDSGRAFEAVAIHTFQRIPAAKPLLDRLYSLPYIGRILTDRRHQIRVALVTTAVMSALMWFSSDKIIVKEITIPVQNFSGADGGVRIALVSDVHTGASVHKSQVVYFPFLLFSCFLLKRSRVEVVTCIDLQKLQFITFFQIEKMVTTLFDLDVDAVALVGDLVDVLGLWFANNQCLCRRRLTHRFTTYFVTGNHEYYYGDAKKWLDLYKDHRIRVLNNQCEMFHRICIVGVNDISSEYSGLVISSVFCVFYSFIVFIAGHHMNLTVAMSNCSAGSTRVVLAHNPASVLEFSQNDLEKVDVVLS</sequence>
<dbReference type="SUPFAM" id="SSF56300">
    <property type="entry name" value="Metallo-dependent phosphatases"/>
    <property type="match status" value="1"/>
</dbReference>
<dbReference type="OrthoDB" id="783096at2759"/>
<dbReference type="Pfam" id="PF00149">
    <property type="entry name" value="Metallophos"/>
    <property type="match status" value="1"/>
</dbReference>
<feature type="non-terminal residue" evidence="3">
    <location>
        <position position="339"/>
    </location>
</feature>
<dbReference type="InterPro" id="IPR051158">
    <property type="entry name" value="Metallophosphoesterase_sf"/>
</dbReference>
<dbReference type="EMBL" id="UYRV01012127">
    <property type="protein sequence ID" value="VDK58672.1"/>
    <property type="molecule type" value="Genomic_DNA"/>
</dbReference>
<dbReference type="Proteomes" id="UP000271889">
    <property type="component" value="Unassembled WGS sequence"/>
</dbReference>
<keyword evidence="1" id="KW-0812">Transmembrane</keyword>
<evidence type="ECO:0000259" key="2">
    <source>
        <dbReference type="Pfam" id="PF00149"/>
    </source>
</evidence>
<keyword evidence="4" id="KW-1185">Reference proteome</keyword>
<accession>A0A3P6R6P8</accession>